<dbReference type="InterPro" id="IPR001138">
    <property type="entry name" value="Zn2Cys6_DnaBD"/>
</dbReference>
<dbReference type="SMART" id="SM00066">
    <property type="entry name" value="GAL4"/>
    <property type="match status" value="1"/>
</dbReference>
<evidence type="ECO:0000256" key="1">
    <source>
        <dbReference type="ARBA" id="ARBA00004123"/>
    </source>
</evidence>
<dbReference type="Proteomes" id="UP000236621">
    <property type="component" value="Unassembled WGS sequence"/>
</dbReference>
<gene>
    <name evidence="7" type="ORF">TCAP_01852</name>
</gene>
<dbReference type="PROSITE" id="PS50048">
    <property type="entry name" value="ZN2_CY6_FUNGAL_2"/>
    <property type="match status" value="1"/>
</dbReference>
<feature type="compositionally biased region" description="Polar residues" evidence="5">
    <location>
        <begin position="276"/>
        <end position="291"/>
    </location>
</feature>
<dbReference type="InterPro" id="IPR050987">
    <property type="entry name" value="AtrR-like"/>
</dbReference>
<evidence type="ECO:0000313" key="7">
    <source>
        <dbReference type="EMBL" id="PNY28219.1"/>
    </source>
</evidence>
<proteinExistence type="predicted"/>
<organism evidence="7 8">
    <name type="scientific">Tolypocladium capitatum</name>
    <dbReference type="NCBI Taxonomy" id="45235"/>
    <lineage>
        <taxon>Eukaryota</taxon>
        <taxon>Fungi</taxon>
        <taxon>Dikarya</taxon>
        <taxon>Ascomycota</taxon>
        <taxon>Pezizomycotina</taxon>
        <taxon>Sordariomycetes</taxon>
        <taxon>Hypocreomycetidae</taxon>
        <taxon>Hypocreales</taxon>
        <taxon>Ophiocordycipitaceae</taxon>
        <taxon>Tolypocladium</taxon>
    </lineage>
</organism>
<dbReference type="Gene3D" id="4.10.240.10">
    <property type="entry name" value="Zn(2)-C6 fungal-type DNA-binding domain"/>
    <property type="match status" value="1"/>
</dbReference>
<keyword evidence="4" id="KW-0539">Nucleus</keyword>
<evidence type="ECO:0000259" key="6">
    <source>
        <dbReference type="PROSITE" id="PS50048"/>
    </source>
</evidence>
<dbReference type="GO" id="GO:0005634">
    <property type="term" value="C:nucleus"/>
    <property type="evidence" value="ECO:0007669"/>
    <property type="project" value="UniProtKB-SubCell"/>
</dbReference>
<dbReference type="Pfam" id="PF00172">
    <property type="entry name" value="Zn_clus"/>
    <property type="match status" value="1"/>
</dbReference>
<reference evidence="7 8" key="1">
    <citation type="submission" date="2017-08" db="EMBL/GenBank/DDBJ databases">
        <title>Harnessing the power of phylogenomics to disentangle the directionality and signatures of interkingdom host jumping in the parasitic fungal genus Tolypocladium.</title>
        <authorList>
            <person name="Quandt C.A."/>
            <person name="Patterson W."/>
            <person name="Spatafora J.W."/>
        </authorList>
    </citation>
    <scope>NUCLEOTIDE SEQUENCE [LARGE SCALE GENOMIC DNA]</scope>
    <source>
        <strain evidence="7 8">CBS 113982</strain>
    </source>
</reference>
<dbReference type="STRING" id="45235.A0A2K3QL30"/>
<dbReference type="GO" id="GO:0008270">
    <property type="term" value="F:zinc ion binding"/>
    <property type="evidence" value="ECO:0007669"/>
    <property type="project" value="InterPro"/>
</dbReference>
<evidence type="ECO:0000256" key="2">
    <source>
        <dbReference type="ARBA" id="ARBA00022723"/>
    </source>
</evidence>
<dbReference type="EMBL" id="NRSZ01000286">
    <property type="protein sequence ID" value="PNY28219.1"/>
    <property type="molecule type" value="Genomic_DNA"/>
</dbReference>
<comment type="subcellular location">
    <subcellularLocation>
        <location evidence="1">Nucleus</location>
    </subcellularLocation>
</comment>
<dbReference type="PROSITE" id="PS00463">
    <property type="entry name" value="ZN2_CY6_FUNGAL_1"/>
    <property type="match status" value="1"/>
</dbReference>
<keyword evidence="3" id="KW-0238">DNA-binding</keyword>
<dbReference type="GO" id="GO:0003677">
    <property type="term" value="F:DNA binding"/>
    <property type="evidence" value="ECO:0007669"/>
    <property type="project" value="UniProtKB-KW"/>
</dbReference>
<dbReference type="AlphaFoldDB" id="A0A2K3QL30"/>
<feature type="compositionally biased region" description="Low complexity" evidence="5">
    <location>
        <begin position="298"/>
        <end position="309"/>
    </location>
</feature>
<sequence length="435" mass="46332">MVTTTCFPPSAARRYSSFRTPYLPSYVDRKAVEHPQRELSCNIMAERNGGVDDTSSQRKRIAVACGRCRKRKIRCSGDAGNNQPCTNCKNAAFEPCQFLRVSSTEVSQVKGNAFSYNVDISRLVQARGSSVPSSLGVPVNAYHDGMNLSESQTLPSRGGPAGAYVGKQYYPPAEWSSGYAEDSNVDYTLCQPSFPSVPEHHPYVAGPYRLASNAPTTKPNGVMYLDAETAYGYATVPAARQSPNTETGSLPYQSLGPGFSGSLGGSTERLPASRALPSSGSPSYRTESATSEYRKSSQHSTGDSSSSSSIADVPSNYHHSYESSQLSYNGHSVAAQLNRHSDLYASSSSDGLLSGSESSLRPLSGCEASYRYSDAGFNRASQPGPANLSSSGSQPYPFHKHSEQHDAYTVAGDLVAGSSVDAGTGDHKPPAKTRV</sequence>
<accession>A0A2K3QL30</accession>
<dbReference type="OrthoDB" id="5394557at2759"/>
<evidence type="ECO:0000313" key="8">
    <source>
        <dbReference type="Proteomes" id="UP000236621"/>
    </source>
</evidence>
<dbReference type="GO" id="GO:0000981">
    <property type="term" value="F:DNA-binding transcription factor activity, RNA polymerase II-specific"/>
    <property type="evidence" value="ECO:0007669"/>
    <property type="project" value="InterPro"/>
</dbReference>
<evidence type="ECO:0000256" key="5">
    <source>
        <dbReference type="SAM" id="MobiDB-lite"/>
    </source>
</evidence>
<evidence type="ECO:0000256" key="4">
    <source>
        <dbReference type="ARBA" id="ARBA00023242"/>
    </source>
</evidence>
<dbReference type="CDD" id="cd00067">
    <property type="entry name" value="GAL4"/>
    <property type="match status" value="1"/>
</dbReference>
<dbReference type="SUPFAM" id="SSF57701">
    <property type="entry name" value="Zn2/Cys6 DNA-binding domain"/>
    <property type="match status" value="1"/>
</dbReference>
<keyword evidence="8" id="KW-1185">Reference proteome</keyword>
<feature type="compositionally biased region" description="Polar residues" evidence="5">
    <location>
        <begin position="241"/>
        <end position="252"/>
    </location>
</feature>
<feature type="region of interest" description="Disordered" evidence="5">
    <location>
        <begin position="240"/>
        <end position="324"/>
    </location>
</feature>
<feature type="region of interest" description="Disordered" evidence="5">
    <location>
        <begin position="377"/>
        <end position="435"/>
    </location>
</feature>
<dbReference type="InterPro" id="IPR036864">
    <property type="entry name" value="Zn2-C6_fun-type_DNA-bd_sf"/>
</dbReference>
<feature type="domain" description="Zn(2)-C6 fungal-type" evidence="6">
    <location>
        <begin position="64"/>
        <end position="98"/>
    </location>
</feature>
<name>A0A2K3QL30_9HYPO</name>
<dbReference type="PANTHER" id="PTHR46910">
    <property type="entry name" value="TRANSCRIPTION FACTOR PDR1"/>
    <property type="match status" value="1"/>
</dbReference>
<protein>
    <recommendedName>
        <fullName evidence="6">Zn(2)-C6 fungal-type domain-containing protein</fullName>
    </recommendedName>
</protein>
<comment type="caution">
    <text evidence="7">The sequence shown here is derived from an EMBL/GenBank/DDBJ whole genome shotgun (WGS) entry which is preliminary data.</text>
</comment>
<evidence type="ECO:0000256" key="3">
    <source>
        <dbReference type="ARBA" id="ARBA00023125"/>
    </source>
</evidence>
<keyword evidence="2" id="KW-0479">Metal-binding</keyword>
<dbReference type="PANTHER" id="PTHR46910:SF3">
    <property type="entry name" value="HALOTOLERANCE PROTEIN 9-RELATED"/>
    <property type="match status" value="1"/>
</dbReference>